<evidence type="ECO:0000259" key="13">
    <source>
        <dbReference type="PROSITE" id="PS50990"/>
    </source>
</evidence>
<comment type="subcellular location">
    <subcellularLocation>
        <location evidence="1">Cell membrane</location>
        <topology evidence="1">Multi-pass membrane protein</topology>
    </subcellularLocation>
</comment>
<evidence type="ECO:0000256" key="8">
    <source>
        <dbReference type="ARBA" id="ARBA00043264"/>
    </source>
</evidence>
<dbReference type="PANTHER" id="PTHR24221:SF654">
    <property type="entry name" value="ATP-BINDING CASSETTE SUB-FAMILY B MEMBER 6"/>
    <property type="match status" value="1"/>
</dbReference>
<dbReference type="GO" id="GO:0005524">
    <property type="term" value="F:ATP binding"/>
    <property type="evidence" value="ECO:0007669"/>
    <property type="project" value="UniProtKB-KW"/>
</dbReference>
<dbReference type="PROSITE" id="PS50893">
    <property type="entry name" value="ABC_TRANSPORTER_2"/>
    <property type="match status" value="1"/>
</dbReference>
<evidence type="ECO:0000256" key="9">
    <source>
        <dbReference type="SAM" id="MobiDB-lite"/>
    </source>
</evidence>
<dbReference type="Proteomes" id="UP000535937">
    <property type="component" value="Unassembled WGS sequence"/>
</dbReference>
<dbReference type="GO" id="GO:0034040">
    <property type="term" value="F:ATPase-coupled lipid transmembrane transporter activity"/>
    <property type="evidence" value="ECO:0007669"/>
    <property type="project" value="TreeGrafter"/>
</dbReference>
<keyword evidence="5" id="KW-0813">Transport</keyword>
<dbReference type="GO" id="GO:0016887">
    <property type="term" value="F:ATP hydrolysis activity"/>
    <property type="evidence" value="ECO:0007669"/>
    <property type="project" value="InterPro"/>
</dbReference>
<dbReference type="InterPro" id="IPR003439">
    <property type="entry name" value="ABC_transporter-like_ATP-bd"/>
</dbReference>
<organism evidence="14 15">
    <name type="scientific">Microbulbifer rhizosphaerae</name>
    <dbReference type="NCBI Taxonomy" id="1562603"/>
    <lineage>
        <taxon>Bacteria</taxon>
        <taxon>Pseudomonadati</taxon>
        <taxon>Pseudomonadota</taxon>
        <taxon>Gammaproteobacteria</taxon>
        <taxon>Cellvibrionales</taxon>
        <taxon>Microbulbiferaceae</taxon>
        <taxon>Microbulbifer</taxon>
    </lineage>
</organism>
<evidence type="ECO:0000256" key="4">
    <source>
        <dbReference type="ARBA" id="ARBA00022840"/>
    </source>
</evidence>
<evidence type="ECO:0000256" key="1">
    <source>
        <dbReference type="ARBA" id="ARBA00004651"/>
    </source>
</evidence>
<dbReference type="GO" id="GO:0008233">
    <property type="term" value="F:peptidase activity"/>
    <property type="evidence" value="ECO:0007669"/>
    <property type="project" value="InterPro"/>
</dbReference>
<keyword evidence="8" id="KW-0080">Bacteriocin transport</keyword>
<dbReference type="SUPFAM" id="SSF90123">
    <property type="entry name" value="ABC transporter transmembrane region"/>
    <property type="match status" value="1"/>
</dbReference>
<dbReference type="GO" id="GO:0043213">
    <property type="term" value="P:bacteriocin transport"/>
    <property type="evidence" value="ECO:0007669"/>
    <property type="project" value="UniProtKB-KW"/>
</dbReference>
<dbReference type="Pfam" id="PF00664">
    <property type="entry name" value="ABC_membrane"/>
    <property type="match status" value="1"/>
</dbReference>
<dbReference type="InterPro" id="IPR039421">
    <property type="entry name" value="Type_1_exporter"/>
</dbReference>
<keyword evidence="4 14" id="KW-0067">ATP-binding</keyword>
<evidence type="ECO:0000256" key="2">
    <source>
        <dbReference type="ARBA" id="ARBA00022692"/>
    </source>
</evidence>
<dbReference type="RefSeq" id="WP_183456519.1">
    <property type="nucleotide sequence ID" value="NZ_JACHWZ010000002.1"/>
</dbReference>
<feature type="domain" description="ABC transmembrane type-1" evidence="12">
    <location>
        <begin position="315"/>
        <end position="553"/>
    </location>
</feature>
<dbReference type="GO" id="GO:0140359">
    <property type="term" value="F:ABC-type transporter activity"/>
    <property type="evidence" value="ECO:0007669"/>
    <property type="project" value="InterPro"/>
</dbReference>
<evidence type="ECO:0000256" key="6">
    <source>
        <dbReference type="ARBA" id="ARBA00022989"/>
    </source>
</evidence>
<keyword evidence="6 10" id="KW-1133">Transmembrane helix</keyword>
<dbReference type="GO" id="GO:0006508">
    <property type="term" value="P:proteolysis"/>
    <property type="evidence" value="ECO:0007669"/>
    <property type="project" value="InterPro"/>
</dbReference>
<feature type="region of interest" description="Disordered" evidence="9">
    <location>
        <begin position="887"/>
        <end position="907"/>
    </location>
</feature>
<keyword evidence="3" id="KW-0547">Nucleotide-binding</keyword>
<keyword evidence="15" id="KW-1185">Reference proteome</keyword>
<dbReference type="AlphaFoldDB" id="A0A7W4W8U7"/>
<feature type="domain" description="ABC transporter" evidence="11">
    <location>
        <begin position="632"/>
        <end position="864"/>
    </location>
</feature>
<keyword evidence="7 10" id="KW-0472">Membrane</keyword>
<evidence type="ECO:0000256" key="5">
    <source>
        <dbReference type="ARBA" id="ARBA00022927"/>
    </source>
</evidence>
<comment type="caution">
    <text evidence="14">The sequence shown here is derived from an EMBL/GenBank/DDBJ whole genome shotgun (WGS) entry which is preliminary data.</text>
</comment>
<keyword evidence="5" id="KW-0653">Protein transport</keyword>
<dbReference type="Gene3D" id="3.90.70.10">
    <property type="entry name" value="Cysteine proteinases"/>
    <property type="match status" value="1"/>
</dbReference>
<dbReference type="Pfam" id="PF00005">
    <property type="entry name" value="ABC_tran"/>
    <property type="match status" value="1"/>
</dbReference>
<evidence type="ECO:0000259" key="11">
    <source>
        <dbReference type="PROSITE" id="PS50893"/>
    </source>
</evidence>
<feature type="transmembrane region" description="Helical" evidence="10">
    <location>
        <begin position="541"/>
        <end position="562"/>
    </location>
</feature>
<dbReference type="InterPro" id="IPR027417">
    <property type="entry name" value="P-loop_NTPase"/>
</dbReference>
<dbReference type="Gene3D" id="1.20.1560.10">
    <property type="entry name" value="ABC transporter type 1, transmembrane domain"/>
    <property type="match status" value="1"/>
</dbReference>
<dbReference type="Pfam" id="PF03412">
    <property type="entry name" value="Peptidase_C39"/>
    <property type="match status" value="1"/>
</dbReference>
<protein>
    <submittedName>
        <fullName evidence="14">ATP-binding cassette subfamily B protein</fullName>
    </submittedName>
</protein>
<evidence type="ECO:0000313" key="14">
    <source>
        <dbReference type="EMBL" id="MBB3059793.1"/>
    </source>
</evidence>
<feature type="transmembrane region" description="Helical" evidence="10">
    <location>
        <begin position="351"/>
        <end position="372"/>
    </location>
</feature>
<dbReference type="InterPro" id="IPR005074">
    <property type="entry name" value="Peptidase_C39"/>
</dbReference>
<dbReference type="InterPro" id="IPR011527">
    <property type="entry name" value="ABC1_TM_dom"/>
</dbReference>
<evidence type="ECO:0000259" key="12">
    <source>
        <dbReference type="PROSITE" id="PS50929"/>
    </source>
</evidence>
<dbReference type="PANTHER" id="PTHR24221">
    <property type="entry name" value="ATP-BINDING CASSETTE SUB-FAMILY B"/>
    <property type="match status" value="1"/>
</dbReference>
<keyword evidence="2 10" id="KW-0812">Transmembrane</keyword>
<evidence type="ECO:0000256" key="3">
    <source>
        <dbReference type="ARBA" id="ARBA00022741"/>
    </source>
</evidence>
<sequence>MSKPRRLAPEVIQTSNMDCGPAALKCLLEGFGVSAHYGRLRDACQTDVDGTSIDTLEEIAVQLGLDAEQVVVPADHLPLDDIRYLPALVVVRLPNGNTHFVVAWRRHGNLVQVMDPASGRRWLGARRFLNELYTHTMEVPAADWREWAGGDEFVTPLRERMRGLKIPPDLEGELCRRALADEHWQPLAFLDAAVRMLASLTGSGALKRGREAGQLLDGLVRQFAEDSTRAVQLVPENYWCVRPRTPPGEQAAEIEDSEPTLAFRGAVLVRVKGHLGRERAQADSEDLRKALDEKPPRPLRELWQLLRDDGLLAPVVVALTMLASVLGLMAEVLLFRGLIDIHGELATTPQRLAAIGLALAFTLTLVLVQYPAARVQLVLGRHLESRFRMRLLEKLPRIPDHFFHSRPVSDTGERSHRVFALRDLPALGGSILHKTFSLAATAAGIIWLAPFAAPLVLLMAAVQVAIPLVFQPALRDRDMRVQTHAGALGRFYMDALQGMVPIRTHGAETAVRREHEQLLTEWARAGRSFLRFQLSGQAVQLLVNTVLSAVLVLGCVSTGGAGPYLLLLVYWILALPPLGEEVAALMREYPRQRNTLLRALEPLQAAVEEEPQADKGDGKDDEKEPWDGPAEIHFYKASARAAGQLILQDVDLHIAPGEHLAVVGESGAGKSSLVGLLLGWHRTADGRVLVNGGELRGERLAQFRRHCAWVDPAVQLWNRSLLDNLRYGGDGTAPLYPVLRQADLLELVANLPEGLQSGLGESGALVSGGEGQRVRLGRALGRKNPCCAILDEPFRGLDRHQRRRLLGNVRRFWRHSTLICITHDIAETQHFSRVLVVADGRIVEDGPPAELAAREDSRYARLLAAEQQMWRSCWESGDWRQLRMENGRLEETAPAPAAPREEIHHGD</sequence>
<dbReference type="GO" id="GO:0015031">
    <property type="term" value="P:protein transport"/>
    <property type="evidence" value="ECO:0007669"/>
    <property type="project" value="UniProtKB-KW"/>
</dbReference>
<dbReference type="SUPFAM" id="SSF52540">
    <property type="entry name" value="P-loop containing nucleoside triphosphate hydrolases"/>
    <property type="match status" value="1"/>
</dbReference>
<dbReference type="EMBL" id="JACHWZ010000002">
    <property type="protein sequence ID" value="MBB3059793.1"/>
    <property type="molecule type" value="Genomic_DNA"/>
</dbReference>
<name>A0A7W4W8U7_9GAMM</name>
<dbReference type="SMART" id="SM00382">
    <property type="entry name" value="AAA"/>
    <property type="match status" value="1"/>
</dbReference>
<feature type="transmembrane region" description="Helical" evidence="10">
    <location>
        <begin position="311"/>
        <end position="339"/>
    </location>
</feature>
<evidence type="ECO:0000256" key="7">
    <source>
        <dbReference type="ARBA" id="ARBA00023136"/>
    </source>
</evidence>
<dbReference type="GO" id="GO:0005886">
    <property type="term" value="C:plasma membrane"/>
    <property type="evidence" value="ECO:0007669"/>
    <property type="project" value="UniProtKB-SubCell"/>
</dbReference>
<dbReference type="PROSITE" id="PS50929">
    <property type="entry name" value="ABC_TM1F"/>
    <property type="match status" value="1"/>
</dbReference>
<feature type="transmembrane region" description="Helical" evidence="10">
    <location>
        <begin position="445"/>
        <end position="470"/>
    </location>
</feature>
<evidence type="ECO:0000313" key="15">
    <source>
        <dbReference type="Proteomes" id="UP000535937"/>
    </source>
</evidence>
<proteinExistence type="predicted"/>
<gene>
    <name evidence="14" type="ORF">FHS09_000601</name>
</gene>
<dbReference type="Gene3D" id="3.40.50.300">
    <property type="entry name" value="P-loop containing nucleotide triphosphate hydrolases"/>
    <property type="match status" value="1"/>
</dbReference>
<accession>A0A7W4W8U7</accession>
<feature type="domain" description="Peptidase C39" evidence="13">
    <location>
        <begin position="13"/>
        <end position="139"/>
    </location>
</feature>
<reference evidence="14 15" key="1">
    <citation type="submission" date="2020-08" db="EMBL/GenBank/DDBJ databases">
        <title>Genomic Encyclopedia of Type Strains, Phase III (KMG-III): the genomes of soil and plant-associated and newly described type strains.</title>
        <authorList>
            <person name="Whitman W."/>
        </authorList>
    </citation>
    <scope>NUCLEOTIDE SEQUENCE [LARGE SCALE GENOMIC DNA]</scope>
    <source>
        <strain evidence="14 15">CECT 8799</strain>
    </source>
</reference>
<evidence type="ECO:0000256" key="10">
    <source>
        <dbReference type="SAM" id="Phobius"/>
    </source>
</evidence>
<dbReference type="PROSITE" id="PS50990">
    <property type="entry name" value="PEPTIDASE_C39"/>
    <property type="match status" value="1"/>
</dbReference>
<dbReference type="InterPro" id="IPR003593">
    <property type="entry name" value="AAA+_ATPase"/>
</dbReference>
<dbReference type="InterPro" id="IPR036640">
    <property type="entry name" value="ABC1_TM_sf"/>
</dbReference>